<dbReference type="InterPro" id="IPR015797">
    <property type="entry name" value="NUDIX_hydrolase-like_dom_sf"/>
</dbReference>
<dbReference type="SUPFAM" id="SSF55811">
    <property type="entry name" value="Nudix"/>
    <property type="match status" value="1"/>
</dbReference>
<evidence type="ECO:0000259" key="11">
    <source>
        <dbReference type="PROSITE" id="PS51462"/>
    </source>
</evidence>
<dbReference type="GO" id="GO:0006429">
    <property type="term" value="P:leucyl-tRNA aminoacylation"/>
    <property type="evidence" value="ECO:0007669"/>
    <property type="project" value="UniProtKB-UniRule"/>
</dbReference>
<dbReference type="InterPro" id="IPR014729">
    <property type="entry name" value="Rossmann-like_a/b/a_fold"/>
</dbReference>
<dbReference type="HAMAP" id="MF_00049_B">
    <property type="entry name" value="Leu_tRNA_synth_B"/>
    <property type="match status" value="1"/>
</dbReference>
<dbReference type="InterPro" id="IPR000086">
    <property type="entry name" value="NUDIX_hydrolase_dom"/>
</dbReference>
<dbReference type="Gene3D" id="3.40.50.620">
    <property type="entry name" value="HUPs"/>
    <property type="match status" value="2"/>
</dbReference>
<dbReference type="SUPFAM" id="SSF50677">
    <property type="entry name" value="ValRS/IleRS/LeuRS editing domain"/>
    <property type="match status" value="1"/>
</dbReference>
<evidence type="ECO:0000313" key="12">
    <source>
        <dbReference type="EMBL" id="PIR97099.1"/>
    </source>
</evidence>
<dbReference type="InterPro" id="IPR002302">
    <property type="entry name" value="Leu-tRNA-ligase"/>
</dbReference>
<comment type="caution">
    <text evidence="9">Lacks conserved residue(s) required for the propagation of feature annotation.</text>
</comment>
<dbReference type="SUPFAM" id="SSF52374">
    <property type="entry name" value="Nucleotidylyl transferase"/>
    <property type="match status" value="1"/>
</dbReference>
<comment type="similarity">
    <text evidence="1 9 10">Belongs to the class-I aminoacyl-tRNA synthetase family.</text>
</comment>
<dbReference type="AlphaFoldDB" id="A0A2H0VFG7"/>
<evidence type="ECO:0000256" key="10">
    <source>
        <dbReference type="RuleBase" id="RU363035"/>
    </source>
</evidence>
<dbReference type="InterPro" id="IPR002300">
    <property type="entry name" value="aa-tRNA-synth_Ia"/>
</dbReference>
<evidence type="ECO:0000256" key="6">
    <source>
        <dbReference type="ARBA" id="ARBA00022917"/>
    </source>
</evidence>
<dbReference type="FunFam" id="1.10.730.10:FF:000011">
    <property type="entry name" value="Leucine--tRNA ligase chloroplastic/mitochondrial"/>
    <property type="match status" value="1"/>
</dbReference>
<evidence type="ECO:0000256" key="8">
    <source>
        <dbReference type="ARBA" id="ARBA00047469"/>
    </source>
</evidence>
<feature type="short sequence motif" description="'KMSKS' region" evidence="9">
    <location>
        <begin position="756"/>
        <end position="760"/>
    </location>
</feature>
<evidence type="ECO:0000256" key="9">
    <source>
        <dbReference type="HAMAP-Rule" id="MF_00049"/>
    </source>
</evidence>
<dbReference type="GO" id="GO:0005524">
    <property type="term" value="F:ATP binding"/>
    <property type="evidence" value="ECO:0007669"/>
    <property type="project" value="UniProtKB-UniRule"/>
</dbReference>
<evidence type="ECO:0000256" key="7">
    <source>
        <dbReference type="ARBA" id="ARBA00023146"/>
    </source>
</evidence>
<evidence type="ECO:0000256" key="3">
    <source>
        <dbReference type="ARBA" id="ARBA00022598"/>
    </source>
</evidence>
<dbReference type="Pfam" id="PF00133">
    <property type="entry name" value="tRNA-synt_1"/>
    <property type="match status" value="1"/>
</dbReference>
<dbReference type="PROSITE" id="PS51462">
    <property type="entry name" value="NUDIX"/>
    <property type="match status" value="1"/>
</dbReference>
<dbReference type="FunFam" id="3.40.50.620:FF:000056">
    <property type="entry name" value="Leucine--tRNA ligase"/>
    <property type="match status" value="1"/>
</dbReference>
<dbReference type="GO" id="GO:0002161">
    <property type="term" value="F:aminoacyl-tRNA deacylase activity"/>
    <property type="evidence" value="ECO:0007669"/>
    <property type="project" value="InterPro"/>
</dbReference>
<dbReference type="Pfam" id="PF08264">
    <property type="entry name" value="Anticodon_1"/>
    <property type="match status" value="1"/>
</dbReference>
<dbReference type="SUPFAM" id="SSF47323">
    <property type="entry name" value="Anticodon-binding domain of a subclass of class I aminoacyl-tRNA synthetases"/>
    <property type="match status" value="1"/>
</dbReference>
<keyword evidence="4 9" id="KW-0547">Nucleotide-binding</keyword>
<organism evidence="12 13">
    <name type="scientific">Candidatus Doudnabacteria bacterium CG10_big_fil_rev_8_21_14_0_10_41_10</name>
    <dbReference type="NCBI Taxonomy" id="1974551"/>
    <lineage>
        <taxon>Bacteria</taxon>
        <taxon>Candidatus Doudnaibacteriota</taxon>
    </lineage>
</organism>
<comment type="caution">
    <text evidence="12">The sequence shown here is derived from an EMBL/GenBank/DDBJ whole genome shotgun (WGS) entry which is preliminary data.</text>
</comment>
<sequence length="989" mass="112323">MKKYDHKKIERKWQKFWEQKKSFAAKDFDNKKKYYALVEFPYPSGDGLHVGHVRSYAALDAVARYKRMDGYNVLYPIGFDAFGLPTENFAIKHKIHPRVAVDKNIKNFTRQLKALGLSYDWDRMVDTTDPKYYKWTQWIFLQLYKAGLAVRQEIPINWCPSCKTGLANEEVINGKHERCGTEVTKKLLKQWVIKITKYADRLLLDLALVDYPERVKTQQINWIGKSEGAEIVFPIVIPARAGIQSSGSRTARASLVASGMTENIQVFTTRADTLFGATYLVVAPEHPVVASYLQSQPHTHGVWNLHEVKEYVEKTLKKNDILRTAEDKEKTGVELKGLRVKNPLTGEALPVWTADYVIMGYGTGAIMAVPAHDERDYAFAKKFKLPIKPVIEPVTGIPAEKEEKKEAIVAVVRDSKTKNVLMLDWGPRQANWGGMLFIGGGVEAGESDLVKVAQREIAEETGYTQVSFIGQANIPVNNHFYSNVKNRHYVARMHGLLFELKGGSQTGLKLDSGEHGKFKLAWVPEAKVVAMVSDPGHALIYRLLTSGDVYTGEGTMVNSGKYSGLTSEEGRRRVTQDLEKQGAGKQTVSYKLRDWIFSRQHYWGEPIPIIYCPDHGEVPVPEKNLPVLLPKVKKYEPTDTGESPLAGIKAFVNVKCPICKKPARRETDTMPNWAGSNWYFIRYADPKNAKEFASRRKMDYWLPVDLYNGGMEHTTLHLLYSRFIYKFLYDQKLVPNPEPYARRRSHGIILASDGRKMSKSFGNVINPDDIVGEYGADTLRMYELFIAPFDQMVPWADRGVVGVYRFLMRVWNFYQSNQAKIIASNPLFPGGRGSGEAEKAVHKLIKKITSDLLDMKFNTAVAAFMETINKFEELENIPQGVAERYLILLAPFAPHMAEEIWQEVLGHKKSIHTKEWPKHNEKYIVEDTLKIVIQVNGRTRDIIMVPVDLPQNKIENQALASLKVEAQLQGKTIVKTIYVKGRLVNFVIK</sequence>
<dbReference type="Pfam" id="PF13603">
    <property type="entry name" value="tRNA-synt_1_2"/>
    <property type="match status" value="1"/>
</dbReference>
<feature type="binding site" evidence="9">
    <location>
        <position position="759"/>
    </location>
    <ligand>
        <name>ATP</name>
        <dbReference type="ChEBI" id="CHEBI:30616"/>
    </ligand>
</feature>
<comment type="catalytic activity">
    <reaction evidence="8 9">
        <text>tRNA(Leu) + L-leucine + ATP = L-leucyl-tRNA(Leu) + AMP + diphosphate</text>
        <dbReference type="Rhea" id="RHEA:11688"/>
        <dbReference type="Rhea" id="RHEA-COMP:9613"/>
        <dbReference type="Rhea" id="RHEA-COMP:9622"/>
        <dbReference type="ChEBI" id="CHEBI:30616"/>
        <dbReference type="ChEBI" id="CHEBI:33019"/>
        <dbReference type="ChEBI" id="CHEBI:57427"/>
        <dbReference type="ChEBI" id="CHEBI:78442"/>
        <dbReference type="ChEBI" id="CHEBI:78494"/>
        <dbReference type="ChEBI" id="CHEBI:456215"/>
        <dbReference type="EC" id="6.1.1.4"/>
    </reaction>
</comment>
<dbReference type="GO" id="GO:0005829">
    <property type="term" value="C:cytosol"/>
    <property type="evidence" value="ECO:0007669"/>
    <property type="project" value="TreeGrafter"/>
</dbReference>
<reference evidence="13" key="1">
    <citation type="submission" date="2017-09" db="EMBL/GenBank/DDBJ databases">
        <title>Depth-based differentiation of microbial function through sediment-hosted aquifers and enrichment of novel symbionts in the deep terrestrial subsurface.</title>
        <authorList>
            <person name="Probst A.J."/>
            <person name="Ladd B."/>
            <person name="Jarett J.K."/>
            <person name="Geller-Mcgrath D.E."/>
            <person name="Sieber C.M.K."/>
            <person name="Emerson J.B."/>
            <person name="Anantharaman K."/>
            <person name="Thomas B.C."/>
            <person name="Malmstrom R."/>
            <person name="Stieglmeier M."/>
            <person name="Klingl A."/>
            <person name="Woyke T."/>
            <person name="Ryan C.M."/>
            <person name="Banfield J.F."/>
        </authorList>
    </citation>
    <scope>NUCLEOTIDE SEQUENCE [LARGE SCALE GENOMIC DNA]</scope>
</reference>
<evidence type="ECO:0000256" key="2">
    <source>
        <dbReference type="ARBA" id="ARBA00022490"/>
    </source>
</evidence>
<dbReference type="EMBL" id="PFAJ01000044">
    <property type="protein sequence ID" value="PIR97099.1"/>
    <property type="molecule type" value="Genomic_DNA"/>
</dbReference>
<dbReference type="InterPro" id="IPR009008">
    <property type="entry name" value="Val/Leu/Ile-tRNA-synth_edit"/>
</dbReference>
<dbReference type="Pfam" id="PF09334">
    <property type="entry name" value="tRNA-synt_1g"/>
    <property type="match status" value="1"/>
</dbReference>
<name>A0A2H0VFG7_9BACT</name>
<dbReference type="CDD" id="cd02883">
    <property type="entry name" value="NUDIX_Hydrolase"/>
    <property type="match status" value="1"/>
</dbReference>
<accession>A0A2H0VFG7</accession>
<dbReference type="GO" id="GO:0004823">
    <property type="term" value="F:leucine-tRNA ligase activity"/>
    <property type="evidence" value="ECO:0007669"/>
    <property type="project" value="UniProtKB-UniRule"/>
</dbReference>
<keyword evidence="5 9" id="KW-0067">ATP-binding</keyword>
<dbReference type="Gene3D" id="3.90.740.10">
    <property type="entry name" value="Valyl/Leucyl/Isoleucyl-tRNA synthetase, editing domain"/>
    <property type="match status" value="1"/>
</dbReference>
<dbReference type="Gene3D" id="1.10.730.10">
    <property type="entry name" value="Isoleucyl-tRNA Synthetase, Domain 1"/>
    <property type="match status" value="1"/>
</dbReference>
<dbReference type="CDD" id="cd07958">
    <property type="entry name" value="Anticodon_Ia_Leu_BEm"/>
    <property type="match status" value="1"/>
</dbReference>
<comment type="subcellular location">
    <subcellularLocation>
        <location evidence="9">Cytoplasm</location>
    </subcellularLocation>
</comment>
<dbReference type="Proteomes" id="UP000230557">
    <property type="component" value="Unassembled WGS sequence"/>
</dbReference>
<protein>
    <recommendedName>
        <fullName evidence="9">Leucine--tRNA ligase</fullName>
        <ecNumber evidence="9">6.1.1.4</ecNumber>
    </recommendedName>
    <alternativeName>
        <fullName evidence="9">Leucyl-tRNA synthetase</fullName>
        <shortName evidence="9">LeuRS</shortName>
    </alternativeName>
</protein>
<dbReference type="InterPro" id="IPR009080">
    <property type="entry name" value="tRNAsynth_Ia_anticodon-bd"/>
</dbReference>
<dbReference type="PANTHER" id="PTHR43740:SF2">
    <property type="entry name" value="LEUCINE--TRNA LIGASE, MITOCHONDRIAL"/>
    <property type="match status" value="1"/>
</dbReference>
<keyword evidence="6 9" id="KW-0648">Protein biosynthesis</keyword>
<evidence type="ECO:0000256" key="4">
    <source>
        <dbReference type="ARBA" id="ARBA00022741"/>
    </source>
</evidence>
<gene>
    <name evidence="9" type="primary">leuS</name>
    <name evidence="12" type="ORF">COT91_03285</name>
</gene>
<dbReference type="PRINTS" id="PR00985">
    <property type="entry name" value="TRNASYNTHLEU"/>
</dbReference>
<keyword evidence="7 9" id="KW-0030">Aminoacyl-tRNA synthetase</keyword>
<dbReference type="FunFam" id="3.40.50.620:FF:000003">
    <property type="entry name" value="Leucine--tRNA ligase"/>
    <property type="match status" value="1"/>
</dbReference>
<dbReference type="InterPro" id="IPR025709">
    <property type="entry name" value="Leu_tRNA-synth_edit"/>
</dbReference>
<dbReference type="InterPro" id="IPR013155">
    <property type="entry name" value="M/V/L/I-tRNA-synth_anticd-bd"/>
</dbReference>
<evidence type="ECO:0000313" key="13">
    <source>
        <dbReference type="Proteomes" id="UP000230557"/>
    </source>
</evidence>
<feature type="domain" description="Nudix hydrolase" evidence="11">
    <location>
        <begin position="389"/>
        <end position="545"/>
    </location>
</feature>
<dbReference type="Gene3D" id="3.10.20.590">
    <property type="match status" value="1"/>
</dbReference>
<keyword evidence="2 9" id="KW-0963">Cytoplasm</keyword>
<proteinExistence type="inferred from homology"/>
<evidence type="ECO:0000256" key="1">
    <source>
        <dbReference type="ARBA" id="ARBA00005594"/>
    </source>
</evidence>
<dbReference type="InterPro" id="IPR015413">
    <property type="entry name" value="Methionyl/Leucyl_tRNA_Synth"/>
</dbReference>
<evidence type="ECO:0000256" key="5">
    <source>
        <dbReference type="ARBA" id="ARBA00022840"/>
    </source>
</evidence>
<dbReference type="InterPro" id="IPR001412">
    <property type="entry name" value="aa-tRNA-synth_I_CS"/>
</dbReference>
<dbReference type="PANTHER" id="PTHR43740">
    <property type="entry name" value="LEUCYL-TRNA SYNTHETASE"/>
    <property type="match status" value="1"/>
</dbReference>
<dbReference type="EC" id="6.1.1.4" evidence="9"/>
<dbReference type="PROSITE" id="PS00178">
    <property type="entry name" value="AA_TRNA_LIGASE_I"/>
    <property type="match status" value="1"/>
</dbReference>
<keyword evidence="3 9" id="KW-0436">Ligase</keyword>